<dbReference type="GeneID" id="108735497"/>
<sequence length="670" mass="74337">MQMKMDNDVGPQIVKIERPVYEQEQLHQDGDYFKPTKNRIKELFSSCTKCKPLSLVTSVLPITVWLREYNWSRDLVGDLISGFTVAVMHIPQGMAYALLGNVSPIVGIYMAFFPVLIYFLLGTSRHNSMGTFAIVCLMTGKVVLKYADPYYFKMELNDNLIKNNSTELSNIGFSPIEVATAVTFLVGIIQCGMYTFRLGIASMLLSESLVSGFTTGAAVQVMTSQIKDLFGLSIEKMSGKFEVIYTYLNIFQNITTTNVTALLISTITIFILTLNNEIIKPKVAKLCSFPIPIELIAVVAGTLLSKFLFLDTEYSIKTVGDIPQGLPEPILPQLSLFSNIVVDCIMIAIVSYALTLSMGLIFAQKLNYEIDANQELLALGIGNLFGSFFSCMPYCASISRSLIQQTVGGKTQLASITSCSILVFVLMWIGPFFEPLPKAVLASIIVVALKGMLMNVKDFFKFLKLNKMDAAVWTVTFLSVILIAVDVGLLIGFCVSLLNVLIMGLKPYVCLLGALPDTDIYLDINRYKMVCEIPGLKIFHYRGNINFASRTIFRTELYKTIGLNPQKELIMRNKIEKYTTVIVSSLETNNKLSKLKDKVSTGFMCLILDFSAVNYVDPSGVTVIKQIAEEFQKIGVSIFVAGCSGEYLFSKLFTLNSNIYPASYISICES</sequence>
<feature type="transmembrane region" description="Helical" evidence="5">
    <location>
        <begin position="105"/>
        <end position="122"/>
    </location>
</feature>
<feature type="transmembrane region" description="Helical" evidence="5">
    <location>
        <begin position="286"/>
        <end position="310"/>
    </location>
</feature>
<dbReference type="FunCoup" id="A0A7F5RI66">
    <property type="interactions" value="109"/>
</dbReference>
<dbReference type="InterPro" id="IPR011547">
    <property type="entry name" value="SLC26A/SulP_dom"/>
</dbReference>
<feature type="transmembrane region" description="Helical" evidence="5">
    <location>
        <begin position="330"/>
        <end position="355"/>
    </location>
</feature>
<evidence type="ECO:0000259" key="6">
    <source>
        <dbReference type="PROSITE" id="PS50801"/>
    </source>
</evidence>
<keyword evidence="2 5" id="KW-0812">Transmembrane</keyword>
<feature type="transmembrane region" description="Helical" evidence="5">
    <location>
        <begin position="473"/>
        <end position="498"/>
    </location>
</feature>
<dbReference type="InterPro" id="IPR001902">
    <property type="entry name" value="SLC26A/SulP_fam"/>
</dbReference>
<dbReference type="Gene3D" id="3.30.750.24">
    <property type="entry name" value="STAS domain"/>
    <property type="match status" value="1"/>
</dbReference>
<gene>
    <name evidence="8" type="primary">LOC108735497</name>
</gene>
<dbReference type="Pfam" id="PF01740">
    <property type="entry name" value="STAS"/>
    <property type="match status" value="1"/>
</dbReference>
<evidence type="ECO:0000313" key="8">
    <source>
        <dbReference type="RefSeq" id="XP_025835694.1"/>
    </source>
</evidence>
<feature type="transmembrane region" description="Helical" evidence="5">
    <location>
        <begin position="246"/>
        <end position="274"/>
    </location>
</feature>
<name>A0A7F5RI66_AGRPL</name>
<feature type="domain" description="STAS" evidence="6">
    <location>
        <begin position="526"/>
        <end position="642"/>
    </location>
</feature>
<dbReference type="NCBIfam" id="TIGR00815">
    <property type="entry name" value="sulP"/>
    <property type="match status" value="1"/>
</dbReference>
<reference evidence="8" key="1">
    <citation type="submission" date="2025-08" db="UniProtKB">
        <authorList>
            <consortium name="RefSeq"/>
        </authorList>
    </citation>
    <scope>IDENTIFICATION</scope>
    <source>
        <tissue evidence="8">Entire body</tissue>
    </source>
</reference>
<keyword evidence="3 5" id="KW-1133">Transmembrane helix</keyword>
<dbReference type="InterPro" id="IPR036513">
    <property type="entry name" value="STAS_dom_sf"/>
</dbReference>
<dbReference type="GO" id="GO:0055085">
    <property type="term" value="P:transmembrane transport"/>
    <property type="evidence" value="ECO:0007669"/>
    <property type="project" value="InterPro"/>
</dbReference>
<dbReference type="GO" id="GO:0016020">
    <property type="term" value="C:membrane"/>
    <property type="evidence" value="ECO:0007669"/>
    <property type="project" value="UniProtKB-SubCell"/>
</dbReference>
<dbReference type="OrthoDB" id="288203at2759"/>
<dbReference type="PANTHER" id="PTHR11814">
    <property type="entry name" value="SULFATE TRANSPORTER"/>
    <property type="match status" value="1"/>
</dbReference>
<evidence type="ECO:0000256" key="4">
    <source>
        <dbReference type="ARBA" id="ARBA00023136"/>
    </source>
</evidence>
<feature type="transmembrane region" description="Helical" evidence="5">
    <location>
        <begin position="129"/>
        <end position="147"/>
    </location>
</feature>
<dbReference type="AlphaFoldDB" id="A0A7F5RI66"/>
<dbReference type="PROSITE" id="PS50801">
    <property type="entry name" value="STAS"/>
    <property type="match status" value="1"/>
</dbReference>
<feature type="transmembrane region" description="Helical" evidence="5">
    <location>
        <begin position="411"/>
        <end position="429"/>
    </location>
</feature>
<dbReference type="Proteomes" id="UP000192223">
    <property type="component" value="Unplaced"/>
</dbReference>
<comment type="subcellular location">
    <subcellularLocation>
        <location evidence="1">Membrane</location>
        <topology evidence="1">Multi-pass membrane protein</topology>
    </subcellularLocation>
</comment>
<keyword evidence="4 5" id="KW-0472">Membrane</keyword>
<evidence type="ECO:0000256" key="1">
    <source>
        <dbReference type="ARBA" id="ARBA00004141"/>
    </source>
</evidence>
<keyword evidence="7" id="KW-1185">Reference proteome</keyword>
<feature type="transmembrane region" description="Helical" evidence="5">
    <location>
        <begin position="178"/>
        <end position="196"/>
    </location>
</feature>
<feature type="transmembrane region" description="Helical" evidence="5">
    <location>
        <begin position="376"/>
        <end position="399"/>
    </location>
</feature>
<evidence type="ECO:0000256" key="3">
    <source>
        <dbReference type="ARBA" id="ARBA00022989"/>
    </source>
</evidence>
<dbReference type="SUPFAM" id="SSF52091">
    <property type="entry name" value="SpoIIaa-like"/>
    <property type="match status" value="1"/>
</dbReference>
<accession>A0A7F5RI66</accession>
<dbReference type="CDD" id="cd07042">
    <property type="entry name" value="STAS_SulP_like_sulfate_transporter"/>
    <property type="match status" value="1"/>
</dbReference>
<proteinExistence type="predicted"/>
<evidence type="ECO:0000256" key="5">
    <source>
        <dbReference type="SAM" id="Phobius"/>
    </source>
</evidence>
<dbReference type="InParanoid" id="A0A7F5RI66"/>
<dbReference type="Pfam" id="PF00916">
    <property type="entry name" value="Sulfate_transp"/>
    <property type="match status" value="1"/>
</dbReference>
<dbReference type="InterPro" id="IPR002645">
    <property type="entry name" value="STAS_dom"/>
</dbReference>
<evidence type="ECO:0000256" key="2">
    <source>
        <dbReference type="ARBA" id="ARBA00022692"/>
    </source>
</evidence>
<dbReference type="KEGG" id="apln:108735497"/>
<dbReference type="RefSeq" id="XP_025835694.1">
    <property type="nucleotide sequence ID" value="XM_025979909.1"/>
</dbReference>
<feature type="transmembrane region" description="Helical" evidence="5">
    <location>
        <begin position="436"/>
        <end position="453"/>
    </location>
</feature>
<evidence type="ECO:0000313" key="7">
    <source>
        <dbReference type="Proteomes" id="UP000192223"/>
    </source>
</evidence>
<protein>
    <submittedName>
        <fullName evidence="8">Prestin-like</fullName>
    </submittedName>
</protein>
<organism evidence="7 8">
    <name type="scientific">Agrilus planipennis</name>
    <name type="common">Emerald ash borer</name>
    <name type="synonym">Agrilus marcopoli</name>
    <dbReference type="NCBI Taxonomy" id="224129"/>
    <lineage>
        <taxon>Eukaryota</taxon>
        <taxon>Metazoa</taxon>
        <taxon>Ecdysozoa</taxon>
        <taxon>Arthropoda</taxon>
        <taxon>Hexapoda</taxon>
        <taxon>Insecta</taxon>
        <taxon>Pterygota</taxon>
        <taxon>Neoptera</taxon>
        <taxon>Endopterygota</taxon>
        <taxon>Coleoptera</taxon>
        <taxon>Polyphaga</taxon>
        <taxon>Elateriformia</taxon>
        <taxon>Buprestoidea</taxon>
        <taxon>Buprestidae</taxon>
        <taxon>Agrilinae</taxon>
        <taxon>Agrilus</taxon>
    </lineage>
</organism>